<dbReference type="EMBL" id="BNAJ01000024">
    <property type="protein sequence ID" value="GHF65465.1"/>
    <property type="molecule type" value="Genomic_DNA"/>
</dbReference>
<evidence type="ECO:0000313" key="2">
    <source>
        <dbReference type="Proteomes" id="UP000619376"/>
    </source>
</evidence>
<proteinExistence type="predicted"/>
<sequence>MQRHDYVRAALRMFQPGDVEAHAQMLQHAGAERPLERVTLRWRQGGREARRPSETPPQLRLTEQRIAEPGPLALGLDLQLDGIIWMGRTGRSQGYLDGRRRVTRAQNAMTSPRAG</sequence>
<accession>A0ABQ3JZK3</accession>
<organism evidence="1 2">
    <name type="scientific">Deinococcus metalli</name>
    <dbReference type="NCBI Taxonomy" id="1141878"/>
    <lineage>
        <taxon>Bacteria</taxon>
        <taxon>Thermotogati</taxon>
        <taxon>Deinococcota</taxon>
        <taxon>Deinococci</taxon>
        <taxon>Deinococcales</taxon>
        <taxon>Deinococcaceae</taxon>
        <taxon>Deinococcus</taxon>
    </lineage>
</organism>
<keyword evidence="2" id="KW-1185">Reference proteome</keyword>
<name>A0ABQ3JZK3_9DEIO</name>
<reference evidence="2" key="1">
    <citation type="journal article" date="2019" name="Int. J. Syst. Evol. Microbiol.">
        <title>The Global Catalogue of Microorganisms (GCM) 10K type strain sequencing project: providing services to taxonomists for standard genome sequencing and annotation.</title>
        <authorList>
            <consortium name="The Broad Institute Genomics Platform"/>
            <consortium name="The Broad Institute Genome Sequencing Center for Infectious Disease"/>
            <person name="Wu L."/>
            <person name="Ma J."/>
        </authorList>
    </citation>
    <scope>NUCLEOTIDE SEQUENCE [LARGE SCALE GENOMIC DNA]</scope>
    <source>
        <strain evidence="2">CGMCC 1.18437</strain>
    </source>
</reference>
<comment type="caution">
    <text evidence="1">The sequence shown here is derived from an EMBL/GenBank/DDBJ whole genome shotgun (WGS) entry which is preliminary data.</text>
</comment>
<dbReference type="Proteomes" id="UP000619376">
    <property type="component" value="Unassembled WGS sequence"/>
</dbReference>
<protein>
    <submittedName>
        <fullName evidence="1">Uncharacterized protein</fullName>
    </submittedName>
</protein>
<gene>
    <name evidence="1" type="ORF">GCM10017781_46440</name>
</gene>
<evidence type="ECO:0000313" key="1">
    <source>
        <dbReference type="EMBL" id="GHF65465.1"/>
    </source>
</evidence>